<keyword evidence="13" id="KW-1185">Reference proteome</keyword>
<dbReference type="Gene3D" id="1.10.418.30">
    <property type="entry name" value="Ncd80 complex, Ncd80 subunit"/>
    <property type="match status" value="1"/>
</dbReference>
<evidence type="ECO:0000256" key="2">
    <source>
        <dbReference type="ARBA" id="ARBA00022454"/>
    </source>
</evidence>
<dbReference type="EMBL" id="OX451736">
    <property type="protein sequence ID" value="CAI8590451.1"/>
    <property type="molecule type" value="Genomic_DNA"/>
</dbReference>
<sequence length="577" mass="65744">MRPPGGSSNVRRQPKESAYLPPTPLNSHRDSDASLASSRPSSVGIHSLDVYKDRSYQQNATATINSFLASQDLNVSFKPFSSPSAKHIHQTLIFLVGLLDFNINKIEDLPPLLKFMNYPHKLNKSVLKSPAAPHQWPSILALIHWLVQSCQIHLSFSSPSHTTTLQTNNIVFQYSLNAYLNFIRGDDEAISELDHEIRTRILREKSNADKTLAAAEQKVSELEAQLEGLRSAPSQKDLLDKEKEMLQGDVIKFHKIIDEFGLRIESKERDLVEKEKQLQAKAVESDNICQENKMLKKKVESQPFNTRDVERMKRELQAAERDAGEAELARNDWEEKCWELDRTLANNIRDLEPITRDCNQALKRLKIGNDIQYVLNPKGTTPAEIMGIDYKVTLKPALNSFADDIKKSTVLKLEEVIALQQKSNESAAKIEGKRNQLSALQLHIDQLETQMNLIKKETQDYTSRCAAEAKNMTEDIQLADHDMGIMERESAEILKASELKLEETNRQCEEEVQMHGLELYKVIDSVTKYKEQLGSKVSKIKRELLETVTEVANIYREAFPEKYSYILEACSQIEKIE</sequence>
<dbReference type="GO" id="GO:0051301">
    <property type="term" value="P:cell division"/>
    <property type="evidence" value="ECO:0007669"/>
    <property type="project" value="UniProtKB-UniRule"/>
</dbReference>
<evidence type="ECO:0000256" key="1">
    <source>
        <dbReference type="ARBA" id="ARBA00007050"/>
    </source>
</evidence>
<feature type="region of interest" description="Disordered" evidence="10">
    <location>
        <begin position="1"/>
        <end position="41"/>
    </location>
</feature>
<dbReference type="InterPro" id="IPR055260">
    <property type="entry name" value="Ndc80_CH"/>
</dbReference>
<gene>
    <name evidence="12" type="ORF">VFH_I441680</name>
</gene>
<evidence type="ECO:0000256" key="9">
    <source>
        <dbReference type="SAM" id="Coils"/>
    </source>
</evidence>
<dbReference type="GO" id="GO:0031262">
    <property type="term" value="C:Ndc80 complex"/>
    <property type="evidence" value="ECO:0007669"/>
    <property type="project" value="UniProtKB-UniRule"/>
</dbReference>
<name>A0AAV0YXA1_VICFA</name>
<keyword evidence="8" id="KW-0539">Nucleus</keyword>
<comment type="subunit">
    <text evidence="8">Component of the NDC80 complex.</text>
</comment>
<evidence type="ECO:0000256" key="7">
    <source>
        <dbReference type="ARBA" id="ARBA00023328"/>
    </source>
</evidence>
<evidence type="ECO:0000259" key="11">
    <source>
        <dbReference type="Pfam" id="PF03801"/>
    </source>
</evidence>
<dbReference type="GO" id="GO:0051315">
    <property type="term" value="P:attachment of mitotic spindle microtubules to kinetochore"/>
    <property type="evidence" value="ECO:0007669"/>
    <property type="project" value="UniProtKB-UniRule"/>
</dbReference>
<dbReference type="Gene3D" id="6.10.250.1950">
    <property type="match status" value="1"/>
</dbReference>
<comment type="similarity">
    <text evidence="1 8">Belongs to the NDC80/HEC1 family.</text>
</comment>
<evidence type="ECO:0000313" key="13">
    <source>
        <dbReference type="Proteomes" id="UP001157006"/>
    </source>
</evidence>
<evidence type="ECO:0000256" key="6">
    <source>
        <dbReference type="ARBA" id="ARBA00023306"/>
    </source>
</evidence>
<organism evidence="12 13">
    <name type="scientific">Vicia faba</name>
    <name type="common">Broad bean</name>
    <name type="synonym">Faba vulgaris</name>
    <dbReference type="NCBI Taxonomy" id="3906"/>
    <lineage>
        <taxon>Eukaryota</taxon>
        <taxon>Viridiplantae</taxon>
        <taxon>Streptophyta</taxon>
        <taxon>Embryophyta</taxon>
        <taxon>Tracheophyta</taxon>
        <taxon>Spermatophyta</taxon>
        <taxon>Magnoliopsida</taxon>
        <taxon>eudicotyledons</taxon>
        <taxon>Gunneridae</taxon>
        <taxon>Pentapetalae</taxon>
        <taxon>rosids</taxon>
        <taxon>fabids</taxon>
        <taxon>Fabales</taxon>
        <taxon>Fabaceae</taxon>
        <taxon>Papilionoideae</taxon>
        <taxon>50 kb inversion clade</taxon>
        <taxon>NPAAA clade</taxon>
        <taxon>Hologalegina</taxon>
        <taxon>IRL clade</taxon>
        <taxon>Fabeae</taxon>
        <taxon>Vicia</taxon>
    </lineage>
</organism>
<dbReference type="PANTHER" id="PTHR46681:SF1">
    <property type="entry name" value="KINETOCHORE PROTEIN NDC80 HOMOLOG"/>
    <property type="match status" value="1"/>
</dbReference>
<keyword evidence="8" id="KW-0995">Kinetochore</keyword>
<keyword evidence="4 8" id="KW-0498">Mitosis</keyword>
<keyword evidence="5 9" id="KW-0175">Coiled coil</keyword>
<feature type="compositionally biased region" description="Polar residues" evidence="10">
    <location>
        <begin position="1"/>
        <end position="11"/>
    </location>
</feature>
<proteinExistence type="inferred from homology"/>
<comment type="subcellular location">
    <subcellularLocation>
        <location evidence="8">Chromosome</location>
        <location evidence="8">Centromere</location>
        <location evidence="8">Kinetochore</location>
    </subcellularLocation>
    <subcellularLocation>
        <location evidence="8">Nucleus</location>
    </subcellularLocation>
</comment>
<accession>A0AAV0YXA1</accession>
<feature type="coiled-coil region" evidence="9">
    <location>
        <begin position="198"/>
        <end position="232"/>
    </location>
</feature>
<keyword evidence="6 8" id="KW-0131">Cell cycle</keyword>
<comment type="function">
    <text evidence="8">Acts as a component of the essential kinetochore-associated NDC80 complex, which is required for chromosome segregation and spindle checkpoint activity.</text>
</comment>
<keyword evidence="7 8" id="KW-0137">Centromere</keyword>
<evidence type="ECO:0000256" key="10">
    <source>
        <dbReference type="SAM" id="MobiDB-lite"/>
    </source>
</evidence>
<dbReference type="GO" id="GO:0005634">
    <property type="term" value="C:nucleus"/>
    <property type="evidence" value="ECO:0007669"/>
    <property type="project" value="UniProtKB-SubCell"/>
</dbReference>
<feature type="coiled-coil region" evidence="9">
    <location>
        <begin position="309"/>
        <end position="336"/>
    </location>
</feature>
<evidence type="ECO:0000256" key="8">
    <source>
        <dbReference type="RuleBase" id="RU368072"/>
    </source>
</evidence>
<dbReference type="AlphaFoldDB" id="A0AAV0YXA1"/>
<dbReference type="Pfam" id="PF03801">
    <property type="entry name" value="Ndc80_HEC"/>
    <property type="match status" value="1"/>
</dbReference>
<dbReference type="InterPro" id="IPR055307">
    <property type="entry name" value="NDC80_plants"/>
</dbReference>
<keyword evidence="2 8" id="KW-0158">Chromosome</keyword>
<evidence type="ECO:0000313" key="12">
    <source>
        <dbReference type="EMBL" id="CAI8590451.1"/>
    </source>
</evidence>
<evidence type="ECO:0000256" key="5">
    <source>
        <dbReference type="ARBA" id="ARBA00023054"/>
    </source>
</evidence>
<feature type="domain" description="Kinetochore protein Ndc80 CH" evidence="11">
    <location>
        <begin position="30"/>
        <end position="153"/>
    </location>
</feature>
<protein>
    <recommendedName>
        <fullName evidence="8">Kinetochore protein NDC80</fullName>
    </recommendedName>
</protein>
<reference evidence="12 13" key="1">
    <citation type="submission" date="2023-01" db="EMBL/GenBank/DDBJ databases">
        <authorList>
            <person name="Kreplak J."/>
        </authorList>
    </citation>
    <scope>NUCLEOTIDE SEQUENCE [LARGE SCALE GENOMIC DNA]</scope>
</reference>
<feature type="coiled-coil region" evidence="9">
    <location>
        <begin position="257"/>
        <end position="284"/>
    </location>
</feature>
<evidence type="ECO:0000256" key="4">
    <source>
        <dbReference type="ARBA" id="ARBA00022776"/>
    </source>
</evidence>
<evidence type="ECO:0000256" key="3">
    <source>
        <dbReference type="ARBA" id="ARBA00022618"/>
    </source>
</evidence>
<keyword evidence="3 8" id="KW-0132">Cell division</keyword>
<dbReference type="InterPro" id="IPR038273">
    <property type="entry name" value="Ndc80_sf"/>
</dbReference>
<dbReference type="Proteomes" id="UP001157006">
    <property type="component" value="Chromosome 1L"/>
</dbReference>
<feature type="coiled-coil region" evidence="9">
    <location>
        <begin position="430"/>
        <end position="464"/>
    </location>
</feature>
<dbReference type="PANTHER" id="PTHR46681">
    <property type="entry name" value="KINETOCHORE PROTEIN NDC80 HOMOLOG"/>
    <property type="match status" value="1"/>
</dbReference>